<evidence type="ECO:0000313" key="4">
    <source>
        <dbReference type="Proteomes" id="UP001304671"/>
    </source>
</evidence>
<keyword evidence="1" id="KW-0175">Coiled coil</keyword>
<feature type="compositionally biased region" description="Basic and acidic residues" evidence="2">
    <location>
        <begin position="122"/>
        <end position="133"/>
    </location>
</feature>
<evidence type="ECO:0000256" key="1">
    <source>
        <dbReference type="SAM" id="Coils"/>
    </source>
</evidence>
<comment type="caution">
    <text evidence="3">The sequence shown here is derived from an EMBL/GenBank/DDBJ whole genome shotgun (WGS) entry which is preliminary data.</text>
</comment>
<feature type="coiled-coil region" evidence="1">
    <location>
        <begin position="39"/>
        <end position="94"/>
    </location>
</feature>
<evidence type="ECO:0008006" key="5">
    <source>
        <dbReference type="Google" id="ProtNLM"/>
    </source>
</evidence>
<dbReference type="EMBL" id="JAYFUL010000031">
    <property type="protein sequence ID" value="MEA5259449.1"/>
    <property type="molecule type" value="Genomic_DNA"/>
</dbReference>
<dbReference type="Proteomes" id="UP001304671">
    <property type="component" value="Unassembled WGS sequence"/>
</dbReference>
<sequence length="143" mass="16076">MSKPTTVAKDWLQEHLPKSFKMMSETISAEQLATFSEEMTELKARLDTQQEGNMKLKEDYDAEKVKNSDLAQKVTDLETTKNDLSTKLADTEKERNTYKEFYDEKANLGNKLPGADASDSAAKNKGELAKDHPMSILLSKAKN</sequence>
<feature type="region of interest" description="Disordered" evidence="2">
    <location>
        <begin position="105"/>
        <end position="143"/>
    </location>
</feature>
<proteinExistence type="predicted"/>
<evidence type="ECO:0000313" key="3">
    <source>
        <dbReference type="EMBL" id="MEA5259449.1"/>
    </source>
</evidence>
<evidence type="ECO:0000256" key="2">
    <source>
        <dbReference type="SAM" id="MobiDB-lite"/>
    </source>
</evidence>
<organism evidence="3 4">
    <name type="scientific">Arcicella aquatica</name>
    <dbReference type="NCBI Taxonomy" id="217141"/>
    <lineage>
        <taxon>Bacteria</taxon>
        <taxon>Pseudomonadati</taxon>
        <taxon>Bacteroidota</taxon>
        <taxon>Cytophagia</taxon>
        <taxon>Cytophagales</taxon>
        <taxon>Flectobacillaceae</taxon>
        <taxon>Arcicella</taxon>
    </lineage>
</organism>
<keyword evidence="4" id="KW-1185">Reference proteome</keyword>
<name>A0ABU5QRS5_9BACT</name>
<accession>A0ABU5QRS5</accession>
<protein>
    <recommendedName>
        <fullName evidence="5">Scaffolding protein</fullName>
    </recommendedName>
</protein>
<gene>
    <name evidence="3" type="ORF">VB264_16740</name>
</gene>
<reference evidence="3 4" key="1">
    <citation type="submission" date="2023-12" db="EMBL/GenBank/DDBJ databases">
        <title>Novel species of the genus Arcicella isolated from rivers.</title>
        <authorList>
            <person name="Lu H."/>
        </authorList>
    </citation>
    <scope>NUCLEOTIDE SEQUENCE [LARGE SCALE GENOMIC DNA]</scope>
    <source>
        <strain evidence="3 4">LMG 21963</strain>
    </source>
</reference>
<dbReference type="RefSeq" id="WP_323251073.1">
    <property type="nucleotide sequence ID" value="NZ_JAYFUL010000031.1"/>
</dbReference>